<evidence type="ECO:0008006" key="5">
    <source>
        <dbReference type="Google" id="ProtNLM"/>
    </source>
</evidence>
<dbReference type="InterPro" id="IPR023562">
    <property type="entry name" value="ClpP/TepA"/>
</dbReference>
<feature type="region of interest" description="Disordered" evidence="1">
    <location>
        <begin position="64"/>
        <end position="146"/>
    </location>
</feature>
<keyword evidence="2" id="KW-0472">Membrane</keyword>
<dbReference type="GO" id="GO:0004252">
    <property type="term" value="F:serine-type endopeptidase activity"/>
    <property type="evidence" value="ECO:0007669"/>
    <property type="project" value="TreeGrafter"/>
</dbReference>
<keyword evidence="2" id="KW-0812">Transmembrane</keyword>
<evidence type="ECO:0000256" key="1">
    <source>
        <dbReference type="SAM" id="MobiDB-lite"/>
    </source>
</evidence>
<sequence length="146" mass="15948">MPSLPTASPSLTPLVVLAHGIGALVVVAQLLFLESENPSKPLSLYINSPSGTVTVGLAIYDRVPLPPQRQGHDPQAVRGHHRVGDHQAGDRHRHPRQGDTQGEGEAEHYLRQVQEEDPGEDREVHGEEPDYVARRGQGVWDCGRGH</sequence>
<proteinExistence type="predicted"/>
<gene>
    <name evidence="3" type="ORF">A4U43_C10F1090</name>
</gene>
<dbReference type="Gramene" id="ONK55798">
    <property type="protein sequence ID" value="ONK55798"/>
    <property type="gene ID" value="A4U43_C10F1090"/>
</dbReference>
<feature type="compositionally biased region" description="Basic and acidic residues" evidence="1">
    <location>
        <begin position="105"/>
        <end position="114"/>
    </location>
</feature>
<dbReference type="GO" id="GO:0006515">
    <property type="term" value="P:protein quality control for misfolded or incompletely synthesized proteins"/>
    <property type="evidence" value="ECO:0007669"/>
    <property type="project" value="TreeGrafter"/>
</dbReference>
<dbReference type="EMBL" id="CM007390">
    <property type="protein sequence ID" value="ONK55798.1"/>
    <property type="molecule type" value="Genomic_DNA"/>
</dbReference>
<dbReference type="PANTHER" id="PTHR10381:SF11">
    <property type="entry name" value="ATP-DEPENDENT CLP PROTEASE PROTEOLYTIC SUBUNIT, MITOCHONDRIAL"/>
    <property type="match status" value="1"/>
</dbReference>
<organism evidence="3 4">
    <name type="scientific">Asparagus officinalis</name>
    <name type="common">Garden asparagus</name>
    <dbReference type="NCBI Taxonomy" id="4686"/>
    <lineage>
        <taxon>Eukaryota</taxon>
        <taxon>Viridiplantae</taxon>
        <taxon>Streptophyta</taxon>
        <taxon>Embryophyta</taxon>
        <taxon>Tracheophyta</taxon>
        <taxon>Spermatophyta</taxon>
        <taxon>Magnoliopsida</taxon>
        <taxon>Liliopsida</taxon>
        <taxon>Asparagales</taxon>
        <taxon>Asparagaceae</taxon>
        <taxon>Asparagoideae</taxon>
        <taxon>Asparagus</taxon>
    </lineage>
</organism>
<dbReference type="SUPFAM" id="SSF52096">
    <property type="entry name" value="ClpP/crotonase"/>
    <property type="match status" value="1"/>
</dbReference>
<dbReference type="Gene3D" id="3.90.226.10">
    <property type="entry name" value="2-enoyl-CoA Hydratase, Chain A, domain 1"/>
    <property type="match status" value="1"/>
</dbReference>
<name>A0A5P1DZZ8_ASPOF</name>
<feature type="compositionally biased region" description="Basic and acidic residues" evidence="1">
    <location>
        <begin position="121"/>
        <end position="133"/>
    </location>
</feature>
<protein>
    <recommendedName>
        <fullName evidence="5">ATP-dependent Clp protease proteolytic subunit</fullName>
    </recommendedName>
</protein>
<dbReference type="GO" id="GO:0004176">
    <property type="term" value="F:ATP-dependent peptidase activity"/>
    <property type="evidence" value="ECO:0007669"/>
    <property type="project" value="TreeGrafter"/>
</dbReference>
<dbReference type="AlphaFoldDB" id="A0A5P1DZZ8"/>
<dbReference type="GO" id="GO:0009368">
    <property type="term" value="C:endopeptidase Clp complex"/>
    <property type="evidence" value="ECO:0007669"/>
    <property type="project" value="TreeGrafter"/>
</dbReference>
<dbReference type="GO" id="GO:0051117">
    <property type="term" value="F:ATPase binding"/>
    <property type="evidence" value="ECO:0007669"/>
    <property type="project" value="TreeGrafter"/>
</dbReference>
<dbReference type="PANTHER" id="PTHR10381">
    <property type="entry name" value="ATP-DEPENDENT CLP PROTEASE PROTEOLYTIC SUBUNIT"/>
    <property type="match status" value="1"/>
</dbReference>
<dbReference type="InterPro" id="IPR029045">
    <property type="entry name" value="ClpP/crotonase-like_dom_sf"/>
</dbReference>
<evidence type="ECO:0000313" key="4">
    <source>
        <dbReference type="Proteomes" id="UP000243459"/>
    </source>
</evidence>
<feature type="transmembrane region" description="Helical" evidence="2">
    <location>
        <begin position="12"/>
        <end position="33"/>
    </location>
</feature>
<keyword evidence="2" id="KW-1133">Transmembrane helix</keyword>
<accession>A0A5P1DZZ8</accession>
<dbReference type="Pfam" id="PF00574">
    <property type="entry name" value="CLP_protease"/>
    <property type="match status" value="1"/>
</dbReference>
<evidence type="ECO:0000256" key="2">
    <source>
        <dbReference type="SAM" id="Phobius"/>
    </source>
</evidence>
<keyword evidence="4" id="KW-1185">Reference proteome</keyword>
<reference evidence="4" key="1">
    <citation type="journal article" date="2017" name="Nat. Commun.">
        <title>The asparagus genome sheds light on the origin and evolution of a young Y chromosome.</title>
        <authorList>
            <person name="Harkess A."/>
            <person name="Zhou J."/>
            <person name="Xu C."/>
            <person name="Bowers J.E."/>
            <person name="Van der Hulst R."/>
            <person name="Ayyampalayam S."/>
            <person name="Mercati F."/>
            <person name="Riccardi P."/>
            <person name="McKain M.R."/>
            <person name="Kakrana A."/>
            <person name="Tang H."/>
            <person name="Ray J."/>
            <person name="Groenendijk J."/>
            <person name="Arikit S."/>
            <person name="Mathioni S.M."/>
            <person name="Nakano M."/>
            <person name="Shan H."/>
            <person name="Telgmann-Rauber A."/>
            <person name="Kanno A."/>
            <person name="Yue Z."/>
            <person name="Chen H."/>
            <person name="Li W."/>
            <person name="Chen Y."/>
            <person name="Xu X."/>
            <person name="Zhang Y."/>
            <person name="Luo S."/>
            <person name="Chen H."/>
            <person name="Gao J."/>
            <person name="Mao Z."/>
            <person name="Pires J.C."/>
            <person name="Luo M."/>
            <person name="Kudrna D."/>
            <person name="Wing R.A."/>
            <person name="Meyers B.C."/>
            <person name="Yi K."/>
            <person name="Kong H."/>
            <person name="Lavrijsen P."/>
            <person name="Sunseri F."/>
            <person name="Falavigna A."/>
            <person name="Ye Y."/>
            <person name="Leebens-Mack J.H."/>
            <person name="Chen G."/>
        </authorList>
    </citation>
    <scope>NUCLEOTIDE SEQUENCE [LARGE SCALE GENOMIC DNA]</scope>
    <source>
        <strain evidence="4">cv. DH0086</strain>
    </source>
</reference>
<dbReference type="Proteomes" id="UP000243459">
    <property type="component" value="Chromosome 10"/>
</dbReference>
<evidence type="ECO:0000313" key="3">
    <source>
        <dbReference type="EMBL" id="ONK55798.1"/>
    </source>
</evidence>